<name>A0A7C5TGL9_9CREN</name>
<dbReference type="HAMAP" id="MF_01091">
    <property type="entry name" value="F420_mer"/>
    <property type="match status" value="1"/>
</dbReference>
<comment type="subcellular location">
    <subcellularLocation>
        <location evidence="4">Cytoplasm</location>
    </subcellularLocation>
</comment>
<dbReference type="SUPFAM" id="SSF51679">
    <property type="entry name" value="Bacterial luciferase-like"/>
    <property type="match status" value="1"/>
</dbReference>
<evidence type="ECO:0000259" key="5">
    <source>
        <dbReference type="Pfam" id="PF00296"/>
    </source>
</evidence>
<dbReference type="InterPro" id="IPR036661">
    <property type="entry name" value="Luciferase-like_sf"/>
</dbReference>
<dbReference type="GO" id="GO:0016705">
    <property type="term" value="F:oxidoreductase activity, acting on paired donors, with incorporation or reduction of molecular oxygen"/>
    <property type="evidence" value="ECO:0007669"/>
    <property type="project" value="InterPro"/>
</dbReference>
<dbReference type="GO" id="GO:0006730">
    <property type="term" value="P:one-carbon metabolic process"/>
    <property type="evidence" value="ECO:0007669"/>
    <property type="project" value="UniProtKB-UniRule"/>
</dbReference>
<dbReference type="EC" id="1.5.98.2" evidence="4"/>
<keyword evidence="2 4" id="KW-0554">One-carbon metabolism</keyword>
<dbReference type="InterPro" id="IPR019946">
    <property type="entry name" value="MeH4methanopterin_reductase"/>
</dbReference>
<dbReference type="PANTHER" id="PTHR43244:SF1">
    <property type="entry name" value="5,10-METHYLENETETRAHYDROMETHANOPTERIN REDUCTASE"/>
    <property type="match status" value="1"/>
</dbReference>
<feature type="domain" description="Luciferase-like" evidence="5">
    <location>
        <begin position="7"/>
        <end position="299"/>
    </location>
</feature>
<gene>
    <name evidence="4" type="primary">mer</name>
    <name evidence="6" type="ORF">ENM84_00695</name>
</gene>
<dbReference type="InterPro" id="IPR011251">
    <property type="entry name" value="Luciferase-like_dom"/>
</dbReference>
<evidence type="ECO:0000256" key="2">
    <source>
        <dbReference type="ARBA" id="ARBA00022563"/>
    </source>
</evidence>
<evidence type="ECO:0000313" key="6">
    <source>
        <dbReference type="EMBL" id="HHP81160.1"/>
    </source>
</evidence>
<dbReference type="NCBIfam" id="TIGR03555">
    <property type="entry name" value="F420_mer"/>
    <property type="match status" value="1"/>
</dbReference>
<keyword evidence="1 4" id="KW-0963">Cytoplasm</keyword>
<protein>
    <recommendedName>
        <fullName evidence="4">5,10-methylenetetrahydromethanopterin reductase</fullName>
        <ecNumber evidence="4">1.5.98.2</ecNumber>
    </recommendedName>
    <alternativeName>
        <fullName evidence="4">Coenzyme F420-dependent N(5),N(10)-methylenetetrahydromethanopterin reductase</fullName>
    </alternativeName>
    <alternativeName>
        <fullName evidence="4">Methylene-H(4)MPT reductase</fullName>
    </alternativeName>
</protein>
<dbReference type="InterPro" id="IPR050564">
    <property type="entry name" value="F420-G6PD/mer"/>
</dbReference>
<dbReference type="AlphaFoldDB" id="A0A7C5TGL9"/>
<dbReference type="Pfam" id="PF00296">
    <property type="entry name" value="Bac_luciferase"/>
    <property type="match status" value="1"/>
</dbReference>
<proteinExistence type="inferred from homology"/>
<comment type="function">
    <text evidence="4">Catalyzes the oxidation of methyl-H(4)MPT to methylene-H(4)MPT.</text>
</comment>
<dbReference type="NCBIfam" id="NF002619">
    <property type="entry name" value="PRK02271.1"/>
    <property type="match status" value="1"/>
</dbReference>
<comment type="catalytic activity">
    <reaction evidence="4">
        <text>5-methyl-5,6,7,8-tetrahydromethanopterin + oxidized coenzyme F420-(gamma-L-Glu)(n) + H(+) = 5,10-methylenetetrahydromethanopterin + reduced coenzyme F420-(gamma-L-Glu)(n)</text>
        <dbReference type="Rhea" id="RHEA:21144"/>
        <dbReference type="Rhea" id="RHEA-COMP:12939"/>
        <dbReference type="Rhea" id="RHEA-COMP:14378"/>
        <dbReference type="ChEBI" id="CHEBI:15378"/>
        <dbReference type="ChEBI" id="CHEBI:57818"/>
        <dbReference type="ChEBI" id="CHEBI:58116"/>
        <dbReference type="ChEBI" id="CHEBI:133980"/>
        <dbReference type="ChEBI" id="CHEBI:139511"/>
        <dbReference type="EC" id="1.5.98.2"/>
    </reaction>
</comment>
<dbReference type="CDD" id="cd01097">
    <property type="entry name" value="Tetrahydromethanopterin_reductase"/>
    <property type="match status" value="1"/>
</dbReference>
<sequence>MRFGIELVPSSPISEIVDISIHAENLGFNYIWITDHFNNRNVYVTLTSIALNTKKIILGPGVTNPYVISPIWTASAIASLDEVSNGRAVLGIGAGDKATLEKISIEWRRPLTTIKESVEVIRRLLRGEVVTYNGEVLKVSGAALSYKPVHEIPIYIGAQAPKMLQLAASLGDGILINASNPKDYEYAMNIIRESAKDRIGKIDVVAYTSFSVDKDRVSARKTARPIVAFIVAGAPEDVLKRHGIDLEKAKNIRENISKGRFRDAFSIVTDEMIDAFSISGSPSECIEVLDKLAKLGVTQIVFGSPIGKDKKSALQLIASDIITHFKE</sequence>
<dbReference type="GO" id="GO:0018537">
    <property type="term" value="F:coenzyme F420-dependent N5,N10-methenyltetrahydromethanopterin reductase activity"/>
    <property type="evidence" value="ECO:0007669"/>
    <property type="project" value="UniProtKB-UniRule"/>
</dbReference>
<comment type="caution">
    <text evidence="6">The sequence shown here is derived from an EMBL/GenBank/DDBJ whole genome shotgun (WGS) entry which is preliminary data.</text>
</comment>
<dbReference type="Gene3D" id="3.20.20.30">
    <property type="entry name" value="Luciferase-like domain"/>
    <property type="match status" value="1"/>
</dbReference>
<dbReference type="PANTHER" id="PTHR43244">
    <property type="match status" value="1"/>
</dbReference>
<organism evidence="6">
    <name type="scientific">Ignisphaera aggregans</name>
    <dbReference type="NCBI Taxonomy" id="334771"/>
    <lineage>
        <taxon>Archaea</taxon>
        <taxon>Thermoproteota</taxon>
        <taxon>Thermoprotei</taxon>
        <taxon>Desulfurococcales</taxon>
        <taxon>Desulfurococcaceae</taxon>
        <taxon>Ignisphaera</taxon>
    </lineage>
</organism>
<evidence type="ECO:0000256" key="4">
    <source>
        <dbReference type="HAMAP-Rule" id="MF_01091"/>
    </source>
</evidence>
<keyword evidence="3 4" id="KW-0560">Oxidoreductase</keyword>
<dbReference type="GO" id="GO:0005737">
    <property type="term" value="C:cytoplasm"/>
    <property type="evidence" value="ECO:0007669"/>
    <property type="project" value="UniProtKB-SubCell"/>
</dbReference>
<comment type="similarity">
    <text evidence="4">Belongs to the mer family.</text>
</comment>
<accession>A0A7C5TGL9</accession>
<dbReference type="EMBL" id="DRZI01000023">
    <property type="protein sequence ID" value="HHP81160.1"/>
    <property type="molecule type" value="Genomic_DNA"/>
</dbReference>
<evidence type="ECO:0000256" key="1">
    <source>
        <dbReference type="ARBA" id="ARBA00022490"/>
    </source>
</evidence>
<evidence type="ECO:0000256" key="3">
    <source>
        <dbReference type="ARBA" id="ARBA00023002"/>
    </source>
</evidence>
<reference evidence="6" key="1">
    <citation type="journal article" date="2020" name="mSystems">
        <title>Genome- and Community-Level Interaction Insights into Carbon Utilization and Element Cycling Functions of Hydrothermarchaeota in Hydrothermal Sediment.</title>
        <authorList>
            <person name="Zhou Z."/>
            <person name="Liu Y."/>
            <person name="Xu W."/>
            <person name="Pan J."/>
            <person name="Luo Z.H."/>
            <person name="Li M."/>
        </authorList>
    </citation>
    <scope>NUCLEOTIDE SEQUENCE [LARGE SCALE GENOMIC DNA]</scope>
    <source>
        <strain evidence="6">SpSt-1121</strain>
    </source>
</reference>